<gene>
    <name evidence="2" type="ORF">ACFFSA_52745</name>
</gene>
<reference evidence="2 3" key="1">
    <citation type="submission" date="2024-09" db="EMBL/GenBank/DDBJ databases">
        <authorList>
            <person name="Sun Q."/>
            <person name="Mori K."/>
        </authorList>
    </citation>
    <scope>NUCLEOTIDE SEQUENCE [LARGE SCALE GENOMIC DNA]</scope>
    <source>
        <strain evidence="2 3">JCM 3143</strain>
    </source>
</reference>
<sequence>MTRAARHVTDVRDDRQEGPADVPHPTSTDLLVLHTLRCMGFTVLARVAEASGLPEADAESELIDLAVAGLVTHTPGDFGGWGLTEAGRAADAERISAELDAAGARAAVAAAYDAFLPLNVELLDLCGAWQTRSAGGVLTLNDHTDIAYDSRVLDRLTDFDRRADAVLAGLAAAMPRFRRYRVRLTGALTRVKAGEPEYVTDSMASYHTVWFQLHEDLLVTLGIPR</sequence>
<dbReference type="Proteomes" id="UP001589532">
    <property type="component" value="Unassembled WGS sequence"/>
</dbReference>
<accession>A0ABV5SJC6</accession>
<evidence type="ECO:0000313" key="2">
    <source>
        <dbReference type="EMBL" id="MFB9631786.1"/>
    </source>
</evidence>
<protein>
    <submittedName>
        <fullName evidence="2">Transcriptional regulator</fullName>
    </submittedName>
</protein>
<evidence type="ECO:0000313" key="3">
    <source>
        <dbReference type="Proteomes" id="UP001589532"/>
    </source>
</evidence>
<organism evidence="2 3">
    <name type="scientific">Nonomuraea helvata</name>
    <dbReference type="NCBI Taxonomy" id="37484"/>
    <lineage>
        <taxon>Bacteria</taxon>
        <taxon>Bacillati</taxon>
        <taxon>Actinomycetota</taxon>
        <taxon>Actinomycetes</taxon>
        <taxon>Streptosporangiales</taxon>
        <taxon>Streptosporangiaceae</taxon>
        <taxon>Nonomuraea</taxon>
    </lineage>
</organism>
<proteinExistence type="predicted"/>
<evidence type="ECO:0000256" key="1">
    <source>
        <dbReference type="SAM" id="MobiDB-lite"/>
    </source>
</evidence>
<dbReference type="EMBL" id="JBHMBW010000108">
    <property type="protein sequence ID" value="MFB9631786.1"/>
    <property type="molecule type" value="Genomic_DNA"/>
</dbReference>
<dbReference type="RefSeq" id="WP_344993981.1">
    <property type="nucleotide sequence ID" value="NZ_BAAAXV010000008.1"/>
</dbReference>
<feature type="region of interest" description="Disordered" evidence="1">
    <location>
        <begin position="1"/>
        <end position="26"/>
    </location>
</feature>
<keyword evidence="3" id="KW-1185">Reference proteome</keyword>
<comment type="caution">
    <text evidence="2">The sequence shown here is derived from an EMBL/GenBank/DDBJ whole genome shotgun (WGS) entry which is preliminary data.</text>
</comment>
<name>A0ABV5SJC6_9ACTN</name>
<feature type="compositionally biased region" description="Basic and acidic residues" evidence="1">
    <location>
        <begin position="7"/>
        <end position="18"/>
    </location>
</feature>